<name>A0A0B6XSQ1_9EUPU</name>
<reference evidence="1" key="1">
    <citation type="submission" date="2014-12" db="EMBL/GenBank/DDBJ databases">
        <title>Insight into the proteome of Arion vulgaris.</title>
        <authorList>
            <person name="Aradska J."/>
            <person name="Bulat T."/>
            <person name="Smidak R."/>
            <person name="Sarate P."/>
            <person name="Gangsoo J."/>
            <person name="Sialana F."/>
            <person name="Bilban M."/>
            <person name="Lubec G."/>
        </authorList>
    </citation>
    <scope>NUCLEOTIDE SEQUENCE</scope>
    <source>
        <tissue evidence="1">Skin</tissue>
    </source>
</reference>
<accession>A0A0B6XSQ1</accession>
<feature type="non-terminal residue" evidence="1">
    <location>
        <position position="1"/>
    </location>
</feature>
<gene>
    <name evidence="1" type="primary">ORF427</name>
</gene>
<dbReference type="EMBL" id="HACG01000177">
    <property type="protein sequence ID" value="CEK47042.1"/>
    <property type="molecule type" value="Transcribed_RNA"/>
</dbReference>
<protein>
    <submittedName>
        <fullName evidence="1">Uncharacterized protein</fullName>
    </submittedName>
</protein>
<sequence length="62" mass="7070">YTITLLMSHESDPDICQWGCSCSDMTSIVKFQSTYSHTKDVAKQESGMNFCTCITEFYQSLK</sequence>
<proteinExistence type="predicted"/>
<organism evidence="1">
    <name type="scientific">Arion vulgaris</name>
    <dbReference type="NCBI Taxonomy" id="1028688"/>
    <lineage>
        <taxon>Eukaryota</taxon>
        <taxon>Metazoa</taxon>
        <taxon>Spiralia</taxon>
        <taxon>Lophotrochozoa</taxon>
        <taxon>Mollusca</taxon>
        <taxon>Gastropoda</taxon>
        <taxon>Heterobranchia</taxon>
        <taxon>Euthyneura</taxon>
        <taxon>Panpulmonata</taxon>
        <taxon>Eupulmonata</taxon>
        <taxon>Stylommatophora</taxon>
        <taxon>Helicina</taxon>
        <taxon>Arionoidea</taxon>
        <taxon>Arionidae</taxon>
        <taxon>Arion</taxon>
    </lineage>
</organism>
<evidence type="ECO:0000313" key="1">
    <source>
        <dbReference type="EMBL" id="CEK47042.1"/>
    </source>
</evidence>
<dbReference type="AlphaFoldDB" id="A0A0B6XSQ1"/>